<protein>
    <submittedName>
        <fullName evidence="2">Uncharacterized protein</fullName>
    </submittedName>
</protein>
<accession>A0ABQ5HAW5</accession>
<evidence type="ECO:0000313" key="2">
    <source>
        <dbReference type="EMBL" id="GJT85026.1"/>
    </source>
</evidence>
<comment type="caution">
    <text evidence="2">The sequence shown here is derived from an EMBL/GenBank/DDBJ whole genome shotgun (WGS) entry which is preliminary data.</text>
</comment>
<keyword evidence="3" id="KW-1185">Reference proteome</keyword>
<gene>
    <name evidence="2" type="ORF">Tco_1066743</name>
</gene>
<evidence type="ECO:0000256" key="1">
    <source>
        <dbReference type="SAM" id="MobiDB-lite"/>
    </source>
</evidence>
<organism evidence="2 3">
    <name type="scientific">Tanacetum coccineum</name>
    <dbReference type="NCBI Taxonomy" id="301880"/>
    <lineage>
        <taxon>Eukaryota</taxon>
        <taxon>Viridiplantae</taxon>
        <taxon>Streptophyta</taxon>
        <taxon>Embryophyta</taxon>
        <taxon>Tracheophyta</taxon>
        <taxon>Spermatophyta</taxon>
        <taxon>Magnoliopsida</taxon>
        <taxon>eudicotyledons</taxon>
        <taxon>Gunneridae</taxon>
        <taxon>Pentapetalae</taxon>
        <taxon>asterids</taxon>
        <taxon>campanulids</taxon>
        <taxon>Asterales</taxon>
        <taxon>Asteraceae</taxon>
        <taxon>Asteroideae</taxon>
        <taxon>Anthemideae</taxon>
        <taxon>Anthemidinae</taxon>
        <taxon>Tanacetum</taxon>
    </lineage>
</organism>
<feature type="region of interest" description="Disordered" evidence="1">
    <location>
        <begin position="40"/>
        <end position="61"/>
    </location>
</feature>
<dbReference type="EMBL" id="BQNB010019411">
    <property type="protein sequence ID" value="GJT85026.1"/>
    <property type="molecule type" value="Genomic_DNA"/>
</dbReference>
<proteinExistence type="predicted"/>
<sequence length="89" mass="9589">MAPKRTTRANPADTTATTFVTNAQLKTMIDQGVSDALAARDVDRNTNGNDNHNSGMGVQKELSNGFNGALTWWNSHVRTVGHDVAYAIT</sequence>
<feature type="compositionally biased region" description="Polar residues" evidence="1">
    <location>
        <begin position="45"/>
        <end position="61"/>
    </location>
</feature>
<dbReference type="Proteomes" id="UP001151760">
    <property type="component" value="Unassembled WGS sequence"/>
</dbReference>
<reference evidence="2" key="2">
    <citation type="submission" date="2022-01" db="EMBL/GenBank/DDBJ databases">
        <authorList>
            <person name="Yamashiro T."/>
            <person name="Shiraishi A."/>
            <person name="Satake H."/>
            <person name="Nakayama K."/>
        </authorList>
    </citation>
    <scope>NUCLEOTIDE SEQUENCE</scope>
</reference>
<evidence type="ECO:0000313" key="3">
    <source>
        <dbReference type="Proteomes" id="UP001151760"/>
    </source>
</evidence>
<reference evidence="2" key="1">
    <citation type="journal article" date="2022" name="Int. J. Mol. Sci.">
        <title>Draft Genome of Tanacetum Coccineum: Genomic Comparison of Closely Related Tanacetum-Family Plants.</title>
        <authorList>
            <person name="Yamashiro T."/>
            <person name="Shiraishi A."/>
            <person name="Nakayama K."/>
            <person name="Satake H."/>
        </authorList>
    </citation>
    <scope>NUCLEOTIDE SEQUENCE</scope>
</reference>
<name>A0ABQ5HAW5_9ASTR</name>